<dbReference type="Proteomes" id="UP000015106">
    <property type="component" value="Chromosome 7"/>
</dbReference>
<dbReference type="Gramene" id="TuG1812G0700003473.01.T04">
    <property type="protein sequence ID" value="TuG1812G0700003473.01.T04"/>
    <property type="gene ID" value="TuG1812G0700003473.01"/>
</dbReference>
<evidence type="ECO:0000256" key="2">
    <source>
        <dbReference type="SAM" id="SignalP"/>
    </source>
</evidence>
<feature type="region of interest" description="Disordered" evidence="1">
    <location>
        <begin position="71"/>
        <end position="160"/>
    </location>
</feature>
<feature type="compositionally biased region" description="Pro residues" evidence="1">
    <location>
        <begin position="129"/>
        <end position="145"/>
    </location>
</feature>
<dbReference type="EnsemblPlants" id="TuG1812G0700003473.01.T04">
    <property type="protein sequence ID" value="TuG1812G0700003473.01.T04"/>
    <property type="gene ID" value="TuG1812G0700003473.01"/>
</dbReference>
<dbReference type="Gramene" id="TuG1812G0700003473.01.T03">
    <property type="protein sequence ID" value="TuG1812G0700003473.01.T03"/>
    <property type="gene ID" value="TuG1812G0700003473.01"/>
</dbReference>
<feature type="chain" id="PRO_5044157040" evidence="2">
    <location>
        <begin position="18"/>
        <end position="160"/>
    </location>
</feature>
<dbReference type="Gramene" id="TuG1812G0700003473.01.T02">
    <property type="protein sequence ID" value="TuG1812G0700003473.01.T02"/>
    <property type="gene ID" value="TuG1812G0700003473.01"/>
</dbReference>
<keyword evidence="4" id="KW-1185">Reference proteome</keyword>
<dbReference type="EnsemblPlants" id="TuG1812G0700003473.01.T02">
    <property type="protein sequence ID" value="TuG1812G0700003473.01.T02"/>
    <property type="gene ID" value="TuG1812G0700003473.01"/>
</dbReference>
<dbReference type="EnsemblPlants" id="TuG1812G0700003473.01.T01">
    <property type="protein sequence ID" value="TuG1812G0700003473.01.T01"/>
    <property type="gene ID" value="TuG1812G0700003473.01"/>
</dbReference>
<feature type="compositionally biased region" description="Pro residues" evidence="1">
    <location>
        <begin position="76"/>
        <end position="85"/>
    </location>
</feature>
<keyword evidence="2" id="KW-0732">Signal</keyword>
<dbReference type="Gramene" id="TuG1812G0700003473.01.T06">
    <property type="protein sequence ID" value="TuG1812G0700003473.01.T06"/>
    <property type="gene ID" value="TuG1812G0700003473.01"/>
</dbReference>
<reference evidence="4" key="1">
    <citation type="journal article" date="2013" name="Nature">
        <title>Draft genome of the wheat A-genome progenitor Triticum urartu.</title>
        <authorList>
            <person name="Ling H.Q."/>
            <person name="Zhao S."/>
            <person name="Liu D."/>
            <person name="Wang J."/>
            <person name="Sun H."/>
            <person name="Zhang C."/>
            <person name="Fan H."/>
            <person name="Li D."/>
            <person name="Dong L."/>
            <person name="Tao Y."/>
            <person name="Gao C."/>
            <person name="Wu H."/>
            <person name="Li Y."/>
            <person name="Cui Y."/>
            <person name="Guo X."/>
            <person name="Zheng S."/>
            <person name="Wang B."/>
            <person name="Yu K."/>
            <person name="Liang Q."/>
            <person name="Yang W."/>
            <person name="Lou X."/>
            <person name="Chen J."/>
            <person name="Feng M."/>
            <person name="Jian J."/>
            <person name="Zhang X."/>
            <person name="Luo G."/>
            <person name="Jiang Y."/>
            <person name="Liu J."/>
            <person name="Wang Z."/>
            <person name="Sha Y."/>
            <person name="Zhang B."/>
            <person name="Wu H."/>
            <person name="Tang D."/>
            <person name="Shen Q."/>
            <person name="Xue P."/>
            <person name="Zou S."/>
            <person name="Wang X."/>
            <person name="Liu X."/>
            <person name="Wang F."/>
            <person name="Yang Y."/>
            <person name="An X."/>
            <person name="Dong Z."/>
            <person name="Zhang K."/>
            <person name="Zhang X."/>
            <person name="Luo M.C."/>
            <person name="Dvorak J."/>
            <person name="Tong Y."/>
            <person name="Wang J."/>
            <person name="Yang H."/>
            <person name="Li Z."/>
            <person name="Wang D."/>
            <person name="Zhang A."/>
            <person name="Wang J."/>
        </authorList>
    </citation>
    <scope>NUCLEOTIDE SEQUENCE</scope>
    <source>
        <strain evidence="4">cv. G1812</strain>
    </source>
</reference>
<dbReference type="EnsemblPlants" id="TuG1812G0700003473.01.T06">
    <property type="protein sequence ID" value="TuG1812G0700003473.01.T06"/>
    <property type="gene ID" value="TuG1812G0700003473.01"/>
</dbReference>
<name>A0A8R7V7P8_TRIUA</name>
<evidence type="ECO:0000256" key="1">
    <source>
        <dbReference type="SAM" id="MobiDB-lite"/>
    </source>
</evidence>
<reference evidence="3" key="3">
    <citation type="submission" date="2022-06" db="UniProtKB">
        <authorList>
            <consortium name="EnsemblPlants"/>
        </authorList>
    </citation>
    <scope>IDENTIFICATION</scope>
</reference>
<feature type="signal peptide" evidence="2">
    <location>
        <begin position="1"/>
        <end position="17"/>
    </location>
</feature>
<sequence>MWWGRAAGSLLVRPLRSLLSVSPPPSPSIRIFPRNPIHGAAALAALGLLTPPPLVLHDFPRVRSPLPLLCATPASDPAPPTPDPSTLPECPSAERRPRATPAPNPMRRAPASCMVLEHPSAPRRRSATRPPPASVLPGATRPPPASVLQAHPLRRRPGPL</sequence>
<dbReference type="Gramene" id="TuG1812G0700003473.01.T05">
    <property type="protein sequence ID" value="TuG1812G0700003473.01.T05"/>
    <property type="gene ID" value="TuG1812G0700003473.01"/>
</dbReference>
<dbReference type="AlphaFoldDB" id="A0A8R7V7P8"/>
<proteinExistence type="predicted"/>
<evidence type="ECO:0000313" key="3">
    <source>
        <dbReference type="EnsemblPlants" id="TuG1812G0700003473.01.T03"/>
    </source>
</evidence>
<organism evidence="3 4">
    <name type="scientific">Triticum urartu</name>
    <name type="common">Red wild einkorn</name>
    <name type="synonym">Crithodium urartu</name>
    <dbReference type="NCBI Taxonomy" id="4572"/>
    <lineage>
        <taxon>Eukaryota</taxon>
        <taxon>Viridiplantae</taxon>
        <taxon>Streptophyta</taxon>
        <taxon>Embryophyta</taxon>
        <taxon>Tracheophyta</taxon>
        <taxon>Spermatophyta</taxon>
        <taxon>Magnoliopsida</taxon>
        <taxon>Liliopsida</taxon>
        <taxon>Poales</taxon>
        <taxon>Poaceae</taxon>
        <taxon>BOP clade</taxon>
        <taxon>Pooideae</taxon>
        <taxon>Triticodae</taxon>
        <taxon>Triticeae</taxon>
        <taxon>Triticinae</taxon>
        <taxon>Triticum</taxon>
    </lineage>
</organism>
<reference evidence="3" key="2">
    <citation type="submission" date="2018-03" db="EMBL/GenBank/DDBJ databases">
        <title>The Triticum urartu genome reveals the dynamic nature of wheat genome evolution.</title>
        <authorList>
            <person name="Ling H."/>
            <person name="Ma B."/>
            <person name="Shi X."/>
            <person name="Liu H."/>
            <person name="Dong L."/>
            <person name="Sun H."/>
            <person name="Cao Y."/>
            <person name="Gao Q."/>
            <person name="Zheng S."/>
            <person name="Li Y."/>
            <person name="Yu Y."/>
            <person name="Du H."/>
            <person name="Qi M."/>
            <person name="Li Y."/>
            <person name="Yu H."/>
            <person name="Cui Y."/>
            <person name="Wang N."/>
            <person name="Chen C."/>
            <person name="Wu H."/>
            <person name="Zhao Y."/>
            <person name="Zhang J."/>
            <person name="Li Y."/>
            <person name="Zhou W."/>
            <person name="Zhang B."/>
            <person name="Hu W."/>
            <person name="Eijk M."/>
            <person name="Tang J."/>
            <person name="Witsenboer H."/>
            <person name="Zhao S."/>
            <person name="Li Z."/>
            <person name="Zhang A."/>
            <person name="Wang D."/>
            <person name="Liang C."/>
        </authorList>
    </citation>
    <scope>NUCLEOTIDE SEQUENCE [LARGE SCALE GENOMIC DNA]</scope>
    <source>
        <strain evidence="3">cv. G1812</strain>
    </source>
</reference>
<dbReference type="Gramene" id="TuG1812G0700003473.01.T01">
    <property type="protein sequence ID" value="TuG1812G0700003473.01.T01"/>
    <property type="gene ID" value="TuG1812G0700003473.01"/>
</dbReference>
<dbReference type="EnsemblPlants" id="TuG1812G0700003473.01.T05">
    <property type="protein sequence ID" value="TuG1812G0700003473.01.T05"/>
    <property type="gene ID" value="TuG1812G0700003473.01"/>
</dbReference>
<dbReference type="EnsemblPlants" id="TuG1812G0700003473.01.T03">
    <property type="protein sequence ID" value="TuG1812G0700003473.01.T03"/>
    <property type="gene ID" value="TuG1812G0700003473.01"/>
</dbReference>
<accession>A0A8R7V7P8</accession>
<evidence type="ECO:0000313" key="4">
    <source>
        <dbReference type="Proteomes" id="UP000015106"/>
    </source>
</evidence>
<protein>
    <submittedName>
        <fullName evidence="3">Uncharacterized protein</fullName>
    </submittedName>
</protein>